<organism evidence="1 2">
    <name type="scientific">Brucella pseudogrignonensis</name>
    <dbReference type="NCBI Taxonomy" id="419475"/>
    <lineage>
        <taxon>Bacteria</taxon>
        <taxon>Pseudomonadati</taxon>
        <taxon>Pseudomonadota</taxon>
        <taxon>Alphaproteobacteria</taxon>
        <taxon>Hyphomicrobiales</taxon>
        <taxon>Brucellaceae</taxon>
        <taxon>Brucella/Ochrobactrum group</taxon>
        <taxon>Brucella</taxon>
    </lineage>
</organism>
<gene>
    <name evidence="1" type="ORF">EHE22_19865</name>
</gene>
<evidence type="ECO:0000313" key="2">
    <source>
        <dbReference type="Proteomes" id="UP000526233"/>
    </source>
</evidence>
<proteinExistence type="predicted"/>
<sequence length="128" mass="14062">MSERRALPASIEEIAETIGVRLALKIVQVFGGSEAYFPKKPNEDHPVIQALGKEDGYAICNYMGGSLLSVPHCKPPRNALSAIRRLEAEGLSRSEIARRLGITQRHVRRVANAPPSAPNQFDLFANDQ</sequence>
<dbReference type="SUPFAM" id="SSF46689">
    <property type="entry name" value="Homeodomain-like"/>
    <property type="match status" value="1"/>
</dbReference>
<dbReference type="InterPro" id="IPR009057">
    <property type="entry name" value="Homeodomain-like_sf"/>
</dbReference>
<evidence type="ECO:0000313" key="1">
    <source>
        <dbReference type="EMBL" id="NNV22671.1"/>
    </source>
</evidence>
<dbReference type="Proteomes" id="UP000526233">
    <property type="component" value="Unassembled WGS sequence"/>
</dbReference>
<dbReference type="EMBL" id="PKQI01000003">
    <property type="protein sequence ID" value="NNV22671.1"/>
    <property type="molecule type" value="Genomic_DNA"/>
</dbReference>
<comment type="caution">
    <text evidence="1">The sequence shown here is derived from an EMBL/GenBank/DDBJ whole genome shotgun (WGS) entry which is preliminary data.</text>
</comment>
<protein>
    <submittedName>
        <fullName evidence="1">Helix-turn-helix domain-containing protein</fullName>
    </submittedName>
</protein>
<reference evidence="1 2" key="1">
    <citation type="submission" date="2018-11" db="EMBL/GenBank/DDBJ databases">
        <title>Genome sequencing and analysis.</title>
        <authorList>
            <person name="Huang Y.-T."/>
        </authorList>
    </citation>
    <scope>NUCLEOTIDE SEQUENCE [LARGE SCALE GENOMIC DNA]</scope>
    <source>
        <strain evidence="1 2">SHIN</strain>
    </source>
</reference>
<dbReference type="AlphaFoldDB" id="A0A7Y3T7U0"/>
<name>A0A7Y3T7U0_9HYPH</name>
<accession>A0A7Y3T7U0</accession>
<dbReference type="Pfam" id="PF13384">
    <property type="entry name" value="HTH_23"/>
    <property type="match status" value="1"/>
</dbReference>
<dbReference type="RefSeq" id="WP_171380184.1">
    <property type="nucleotide sequence ID" value="NZ_PKQI01000003.1"/>
</dbReference>